<protein>
    <recommendedName>
        <fullName evidence="4">PorT family protein</fullName>
    </recommendedName>
</protein>
<sequence length="365" mass="39437">MKHSVLVFALLWSGTLAAQSWYDDGNGNGFAIAGGQGQGTLVSGNANVADKSITLSVFSRLNALTAKPPVKINPNGPPPGINQPKPDLATLFKEPITIYGLGISIKGKSENELGSLFSTGAFTPSTTISGYLVRNNFAMVSTGTALRSSVIGIRYTNSAYRFADFSKPFGSQLSDLTPFDGWSFTFAHNFIRPFKPDGDATNIDGSWFGGVSLSVERKNNFSSLPTAEIKTSRVVQNKVGGDTTRVATVEDKNGYSYAVPTEIKPYKTFWDIRLQGNIGLIPTGARTSLRLYPSVVLRDSKTLFNVGLGAYFLKEGEPTISIAGLFFEWNDIRNSTESKDPFLQRTFTVGIVASLNILTGEARPK</sequence>
<dbReference type="OrthoDB" id="9846632at2"/>
<evidence type="ECO:0008006" key="4">
    <source>
        <dbReference type="Google" id="ProtNLM"/>
    </source>
</evidence>
<dbReference type="RefSeq" id="WP_114407114.1">
    <property type="nucleotide sequence ID" value="NZ_QOWE01000013.1"/>
</dbReference>
<dbReference type="AlphaFoldDB" id="A0A368JL04"/>
<comment type="caution">
    <text evidence="2">The sequence shown here is derived from an EMBL/GenBank/DDBJ whole genome shotgun (WGS) entry which is preliminary data.</text>
</comment>
<dbReference type="Proteomes" id="UP000253383">
    <property type="component" value="Unassembled WGS sequence"/>
</dbReference>
<feature type="chain" id="PRO_5017068242" description="PorT family protein" evidence="1">
    <location>
        <begin position="19"/>
        <end position="365"/>
    </location>
</feature>
<keyword evidence="1" id="KW-0732">Signal</keyword>
<name>A0A368JL04_9BACT</name>
<feature type="signal peptide" evidence="1">
    <location>
        <begin position="1"/>
        <end position="18"/>
    </location>
</feature>
<dbReference type="EMBL" id="QOWE01000013">
    <property type="protein sequence ID" value="RCR68338.1"/>
    <property type="molecule type" value="Genomic_DNA"/>
</dbReference>
<reference evidence="2 3" key="1">
    <citation type="submission" date="2018-07" db="EMBL/GenBank/DDBJ databases">
        <title>Genome analysis of Larkinella rosea.</title>
        <authorList>
            <person name="Zhou Z."/>
            <person name="Wang G."/>
        </authorList>
    </citation>
    <scope>NUCLEOTIDE SEQUENCE [LARGE SCALE GENOMIC DNA]</scope>
    <source>
        <strain evidence="3">zzj9</strain>
    </source>
</reference>
<keyword evidence="3" id="KW-1185">Reference proteome</keyword>
<organism evidence="2 3">
    <name type="scientific">Larkinella punicea</name>
    <dbReference type="NCBI Taxonomy" id="2315727"/>
    <lineage>
        <taxon>Bacteria</taxon>
        <taxon>Pseudomonadati</taxon>
        <taxon>Bacteroidota</taxon>
        <taxon>Cytophagia</taxon>
        <taxon>Cytophagales</taxon>
        <taxon>Spirosomataceae</taxon>
        <taxon>Larkinella</taxon>
    </lineage>
</organism>
<accession>A0A368JL04</accession>
<evidence type="ECO:0000313" key="2">
    <source>
        <dbReference type="EMBL" id="RCR68338.1"/>
    </source>
</evidence>
<proteinExistence type="predicted"/>
<evidence type="ECO:0000256" key="1">
    <source>
        <dbReference type="SAM" id="SignalP"/>
    </source>
</evidence>
<gene>
    <name evidence="2" type="ORF">DUE52_16390</name>
</gene>
<evidence type="ECO:0000313" key="3">
    <source>
        <dbReference type="Proteomes" id="UP000253383"/>
    </source>
</evidence>